<dbReference type="Proteomes" id="UP000076023">
    <property type="component" value="Unassembled WGS sequence"/>
</dbReference>
<keyword evidence="3" id="KW-0560">Oxidoreductase</keyword>
<comment type="similarity">
    <text evidence="4">Belongs to the zinc-containing alcohol dehydrogenase family.</text>
</comment>
<evidence type="ECO:0000313" key="8">
    <source>
        <dbReference type="Proteomes" id="UP000076023"/>
    </source>
</evidence>
<keyword evidence="2 4" id="KW-0862">Zinc</keyword>
<proteinExistence type="inferred from homology"/>
<dbReference type="Pfam" id="PF00107">
    <property type="entry name" value="ADH_zinc_N"/>
    <property type="match status" value="1"/>
</dbReference>
<dbReference type="PROSITE" id="PS00059">
    <property type="entry name" value="ADH_ZINC"/>
    <property type="match status" value="1"/>
</dbReference>
<dbReference type="AlphaFoldDB" id="A0A146G3I5"/>
<feature type="domain" description="Alcohol dehydrogenase-like C-terminal" evidence="5">
    <location>
        <begin position="196"/>
        <end position="329"/>
    </location>
</feature>
<evidence type="ECO:0000256" key="4">
    <source>
        <dbReference type="RuleBase" id="RU361277"/>
    </source>
</evidence>
<comment type="caution">
    <text evidence="7">The sequence shown here is derived from an EMBL/GenBank/DDBJ whole genome shotgun (WGS) entry which is preliminary data.</text>
</comment>
<dbReference type="GO" id="GO:0008270">
    <property type="term" value="F:zinc ion binding"/>
    <property type="evidence" value="ECO:0007669"/>
    <property type="project" value="InterPro"/>
</dbReference>
<evidence type="ECO:0000256" key="1">
    <source>
        <dbReference type="ARBA" id="ARBA00022723"/>
    </source>
</evidence>
<name>A0A146G3I5_TERSA</name>
<protein>
    <submittedName>
        <fullName evidence="7">L-iditol 2-dehydrogenase</fullName>
    </submittedName>
</protein>
<dbReference type="InterPro" id="IPR002328">
    <property type="entry name" value="ADH_Zn_CS"/>
</dbReference>
<dbReference type="Gene3D" id="3.90.180.10">
    <property type="entry name" value="Medium-chain alcohol dehydrogenases, catalytic domain"/>
    <property type="match status" value="1"/>
</dbReference>
<dbReference type="RefSeq" id="WP_075077511.1">
    <property type="nucleotide sequence ID" value="NZ_BDCO01000002.1"/>
</dbReference>
<evidence type="ECO:0000259" key="6">
    <source>
        <dbReference type="Pfam" id="PF08240"/>
    </source>
</evidence>
<evidence type="ECO:0000259" key="5">
    <source>
        <dbReference type="Pfam" id="PF00107"/>
    </source>
</evidence>
<keyword evidence="8" id="KW-1185">Reference proteome</keyword>
<dbReference type="InterPro" id="IPR011032">
    <property type="entry name" value="GroES-like_sf"/>
</dbReference>
<dbReference type="OrthoDB" id="9769198at2"/>
<reference evidence="8" key="1">
    <citation type="journal article" date="2017" name="Genome Announc.">
        <title>Draft Genome Sequence of Terrimicrobium sacchariphilum NM-5T, a Facultative Anaerobic Soil Bacterium of the Class Spartobacteria.</title>
        <authorList>
            <person name="Qiu Y.L."/>
            <person name="Tourlousse D.M."/>
            <person name="Matsuura N."/>
            <person name="Ohashi A."/>
            <person name="Sekiguchi Y."/>
        </authorList>
    </citation>
    <scope>NUCLEOTIDE SEQUENCE [LARGE SCALE GENOMIC DNA]</scope>
    <source>
        <strain evidence="8">NM-5</strain>
    </source>
</reference>
<dbReference type="SUPFAM" id="SSF51735">
    <property type="entry name" value="NAD(P)-binding Rossmann-fold domains"/>
    <property type="match status" value="1"/>
</dbReference>
<dbReference type="SUPFAM" id="SSF50129">
    <property type="entry name" value="GroES-like"/>
    <property type="match status" value="1"/>
</dbReference>
<dbReference type="EMBL" id="BDCO01000002">
    <property type="protein sequence ID" value="GAT31614.1"/>
    <property type="molecule type" value="Genomic_DNA"/>
</dbReference>
<dbReference type="STRING" id="690879.TSACC_28"/>
<keyword evidence="1 4" id="KW-0479">Metal-binding</keyword>
<evidence type="ECO:0000256" key="3">
    <source>
        <dbReference type="ARBA" id="ARBA00023002"/>
    </source>
</evidence>
<dbReference type="GO" id="GO:0016491">
    <property type="term" value="F:oxidoreductase activity"/>
    <property type="evidence" value="ECO:0007669"/>
    <property type="project" value="UniProtKB-KW"/>
</dbReference>
<sequence>MSSPNSQTARAAVLLGPQSIEVREFPIPTLREGEILVEVEGCGICGTDVHEYKRDPFGLIPVVLGHEGTGKIVALGENVAPDTTGKTLSVGDSIVTSVLVPEDCPFTKDFPHRSNLSDSLGVYGLFPDSPDYHLNGFFASHLVVRAGSTVFQVNGMSLKQRILIEPMAVTVHALERAKTTGLLNFASNVVVQGCGPIGLMMIATLYAYGISDITAVDAVPQRLEFAKKMGAATTLNVKELGTEGTLAAIRGATKGRGADFAFQCTGVPAAAAQIWKFVRRGGGLCEVGFFMDNGECSINPHEDLCKKEITAVGSWVYTAQEYPIAIAMIRHLVTIGIPIEDLVTHTFPLAEINQAMQTNIALEGIKIAVVP</sequence>
<dbReference type="Pfam" id="PF08240">
    <property type="entry name" value="ADH_N"/>
    <property type="match status" value="1"/>
</dbReference>
<dbReference type="InterPro" id="IPR050129">
    <property type="entry name" value="Zn_alcohol_dh"/>
</dbReference>
<dbReference type="InterPro" id="IPR036291">
    <property type="entry name" value="NAD(P)-bd_dom_sf"/>
</dbReference>
<dbReference type="InterPro" id="IPR013154">
    <property type="entry name" value="ADH-like_N"/>
</dbReference>
<organism evidence="7 8">
    <name type="scientific">Terrimicrobium sacchariphilum</name>
    <dbReference type="NCBI Taxonomy" id="690879"/>
    <lineage>
        <taxon>Bacteria</taxon>
        <taxon>Pseudomonadati</taxon>
        <taxon>Verrucomicrobiota</taxon>
        <taxon>Terrimicrobiia</taxon>
        <taxon>Terrimicrobiales</taxon>
        <taxon>Terrimicrobiaceae</taxon>
        <taxon>Terrimicrobium</taxon>
    </lineage>
</organism>
<dbReference type="Gene3D" id="3.40.50.720">
    <property type="entry name" value="NAD(P)-binding Rossmann-like Domain"/>
    <property type="match status" value="1"/>
</dbReference>
<dbReference type="PANTHER" id="PTHR43401:SF2">
    <property type="entry name" value="L-THREONINE 3-DEHYDROGENASE"/>
    <property type="match status" value="1"/>
</dbReference>
<dbReference type="PANTHER" id="PTHR43401">
    <property type="entry name" value="L-THREONINE 3-DEHYDROGENASE"/>
    <property type="match status" value="1"/>
</dbReference>
<dbReference type="InterPro" id="IPR013149">
    <property type="entry name" value="ADH-like_C"/>
</dbReference>
<comment type="cofactor">
    <cofactor evidence="4">
        <name>Zn(2+)</name>
        <dbReference type="ChEBI" id="CHEBI:29105"/>
    </cofactor>
</comment>
<dbReference type="FunCoup" id="A0A146G3I5">
    <property type="interactions" value="56"/>
</dbReference>
<feature type="domain" description="Alcohol dehydrogenase-like N-terminal" evidence="6">
    <location>
        <begin position="32"/>
        <end position="148"/>
    </location>
</feature>
<dbReference type="InParanoid" id="A0A146G3I5"/>
<accession>A0A146G3I5</accession>
<evidence type="ECO:0000313" key="7">
    <source>
        <dbReference type="EMBL" id="GAT31614.1"/>
    </source>
</evidence>
<gene>
    <name evidence="7" type="ORF">TSACC_28</name>
</gene>
<evidence type="ECO:0000256" key="2">
    <source>
        <dbReference type="ARBA" id="ARBA00022833"/>
    </source>
</evidence>